<proteinExistence type="predicted"/>
<dbReference type="InParanoid" id="A0A2K2ABE3"/>
<dbReference type="EMBL" id="CM009294">
    <property type="protein sequence ID" value="PNT34846.1"/>
    <property type="molecule type" value="Genomic_DNA"/>
</dbReference>
<feature type="compositionally biased region" description="Basic and acidic residues" evidence="1">
    <location>
        <begin position="162"/>
        <end position="175"/>
    </location>
</feature>
<feature type="compositionally biased region" description="Polar residues" evidence="1">
    <location>
        <begin position="16"/>
        <end position="29"/>
    </location>
</feature>
<accession>A0A2K2ABE3</accession>
<evidence type="ECO:0000313" key="4">
    <source>
        <dbReference type="Proteomes" id="UP000006729"/>
    </source>
</evidence>
<dbReference type="FunCoup" id="A0A2K2ABE3">
    <property type="interactions" value="1533"/>
</dbReference>
<evidence type="ECO:0000259" key="2">
    <source>
        <dbReference type="PROSITE" id="PS51222"/>
    </source>
</evidence>
<dbReference type="Pfam" id="PF10539">
    <property type="entry name" value="Dev_Cell_Death"/>
    <property type="match status" value="1"/>
</dbReference>
<sequence>MEQEINDTETELAEASTKSQSTENNNMETENPIEASTKLQSEINNNGDGNLVDALTKGQSSRKRTPKSLRAKSKIIEKPSANNSLKSKKAKSSPKSQGRNRKKNKDIIQGKGERNRNEHGDADNLNSSEKNVSKKERIENGQEIRKNQERFVGSNKGQRNQKSGEKHGVLVDRSSRNQKNKGKHDEREKNGWDEKKKEKLGGMIFMCSAKTKPDCFLYRVMGVTMNKKELILGVKPGLKLFLYDFDLKLMYGIYEASSAGGVKLEPKAFGGSFPFQVRFVVHKDCFPITESVFKKAIKDNYNEKNKFKTELTVRQVLKLSALFRPVIGPVRSPPMVTVQDREVYAGARDLQVHLEREAFARGNHDARRYSMLSDERDGHVEYQQAGSMHRDEFPCDLFMSEKEYRTYGLSGERRKLTPSHHIPSTLDPYQRDQEREHLLRLPDPIYRDTVPLQREAVLAVPLYLNQPYNSSGRRELPPAVTSIPPTSSGSALAALDPYTRDPYYTYHHGASSADAYVPPSRRDELSSGSYYVDGRRETSLFEADPLRRREADQEGRLYSTHASDALSNYNKLLQYHGAKPETAPPSVSSRYSFAGSSVYYR</sequence>
<dbReference type="AlphaFoldDB" id="A0A2K2ABE3"/>
<feature type="compositionally biased region" description="Polar residues" evidence="1">
    <location>
        <begin position="37"/>
        <end position="48"/>
    </location>
</feature>
<organism evidence="3 4">
    <name type="scientific">Populus trichocarpa</name>
    <name type="common">Western balsam poplar</name>
    <name type="synonym">Populus balsamifera subsp. trichocarpa</name>
    <dbReference type="NCBI Taxonomy" id="3694"/>
    <lineage>
        <taxon>Eukaryota</taxon>
        <taxon>Viridiplantae</taxon>
        <taxon>Streptophyta</taxon>
        <taxon>Embryophyta</taxon>
        <taxon>Tracheophyta</taxon>
        <taxon>Spermatophyta</taxon>
        <taxon>Magnoliopsida</taxon>
        <taxon>eudicotyledons</taxon>
        <taxon>Gunneridae</taxon>
        <taxon>Pentapetalae</taxon>
        <taxon>rosids</taxon>
        <taxon>fabids</taxon>
        <taxon>Malpighiales</taxon>
        <taxon>Salicaceae</taxon>
        <taxon>Saliceae</taxon>
        <taxon>Populus</taxon>
    </lineage>
</organism>
<dbReference type="PROSITE" id="PS51222">
    <property type="entry name" value="DCD"/>
    <property type="match status" value="1"/>
</dbReference>
<feature type="compositionally biased region" description="Basic and acidic residues" evidence="1">
    <location>
        <begin position="131"/>
        <end position="149"/>
    </location>
</feature>
<reference evidence="3 4" key="1">
    <citation type="journal article" date="2006" name="Science">
        <title>The genome of black cottonwood, Populus trichocarpa (Torr. &amp; Gray).</title>
        <authorList>
            <person name="Tuskan G.A."/>
            <person name="Difazio S."/>
            <person name="Jansson S."/>
            <person name="Bohlmann J."/>
            <person name="Grigoriev I."/>
            <person name="Hellsten U."/>
            <person name="Putnam N."/>
            <person name="Ralph S."/>
            <person name="Rombauts S."/>
            <person name="Salamov A."/>
            <person name="Schein J."/>
            <person name="Sterck L."/>
            <person name="Aerts A."/>
            <person name="Bhalerao R.R."/>
            <person name="Bhalerao R.P."/>
            <person name="Blaudez D."/>
            <person name="Boerjan W."/>
            <person name="Brun A."/>
            <person name="Brunner A."/>
            <person name="Busov V."/>
            <person name="Campbell M."/>
            <person name="Carlson J."/>
            <person name="Chalot M."/>
            <person name="Chapman J."/>
            <person name="Chen G.L."/>
            <person name="Cooper D."/>
            <person name="Coutinho P.M."/>
            <person name="Couturier J."/>
            <person name="Covert S."/>
            <person name="Cronk Q."/>
            <person name="Cunningham R."/>
            <person name="Davis J."/>
            <person name="Degroeve S."/>
            <person name="Dejardin A."/>
            <person name="Depamphilis C."/>
            <person name="Detter J."/>
            <person name="Dirks B."/>
            <person name="Dubchak I."/>
            <person name="Duplessis S."/>
            <person name="Ehlting J."/>
            <person name="Ellis B."/>
            <person name="Gendler K."/>
            <person name="Goodstein D."/>
            <person name="Gribskov M."/>
            <person name="Grimwood J."/>
            <person name="Groover A."/>
            <person name="Gunter L."/>
            <person name="Hamberger B."/>
            <person name="Heinze B."/>
            <person name="Helariutta Y."/>
            <person name="Henrissat B."/>
            <person name="Holligan D."/>
            <person name="Holt R."/>
            <person name="Huang W."/>
            <person name="Islam-Faridi N."/>
            <person name="Jones S."/>
            <person name="Jones-Rhoades M."/>
            <person name="Jorgensen R."/>
            <person name="Joshi C."/>
            <person name="Kangasjarvi J."/>
            <person name="Karlsson J."/>
            <person name="Kelleher C."/>
            <person name="Kirkpatrick R."/>
            <person name="Kirst M."/>
            <person name="Kohler A."/>
            <person name="Kalluri U."/>
            <person name="Larimer F."/>
            <person name="Leebens-Mack J."/>
            <person name="Leple J.C."/>
            <person name="Locascio P."/>
            <person name="Lou Y."/>
            <person name="Lucas S."/>
            <person name="Martin F."/>
            <person name="Montanini B."/>
            <person name="Napoli C."/>
            <person name="Nelson D.R."/>
            <person name="Nelson C."/>
            <person name="Nieminen K."/>
            <person name="Nilsson O."/>
            <person name="Pereda V."/>
            <person name="Peter G."/>
            <person name="Philippe R."/>
            <person name="Pilate G."/>
            <person name="Poliakov A."/>
            <person name="Razumovskaya J."/>
            <person name="Richardson P."/>
            <person name="Rinaldi C."/>
            <person name="Ritland K."/>
            <person name="Rouze P."/>
            <person name="Ryaboy D."/>
            <person name="Schmutz J."/>
            <person name="Schrader J."/>
            <person name="Segerman B."/>
            <person name="Shin H."/>
            <person name="Siddiqui A."/>
            <person name="Sterky F."/>
            <person name="Terry A."/>
            <person name="Tsai C.J."/>
            <person name="Uberbacher E."/>
            <person name="Unneberg P."/>
            <person name="Vahala J."/>
            <person name="Wall K."/>
            <person name="Wessler S."/>
            <person name="Yang G."/>
            <person name="Yin T."/>
            <person name="Douglas C."/>
            <person name="Marra M."/>
            <person name="Sandberg G."/>
            <person name="Van de Peer Y."/>
            <person name="Rokhsar D."/>
        </authorList>
    </citation>
    <scope>NUCLEOTIDE SEQUENCE [LARGE SCALE GENOMIC DNA]</scope>
    <source>
        <strain evidence="4">cv. Nisqually</strain>
    </source>
</reference>
<name>A0A2K2ABE3_POPTR</name>
<evidence type="ECO:0000256" key="1">
    <source>
        <dbReference type="SAM" id="MobiDB-lite"/>
    </source>
</evidence>
<dbReference type="Proteomes" id="UP000006729">
    <property type="component" value="Chromosome 5"/>
</dbReference>
<dbReference type="SMART" id="SM00767">
    <property type="entry name" value="DCD"/>
    <property type="match status" value="1"/>
</dbReference>
<feature type="compositionally biased region" description="Acidic residues" evidence="1">
    <location>
        <begin position="1"/>
        <end position="12"/>
    </location>
</feature>
<feature type="region of interest" description="Disordered" evidence="1">
    <location>
        <begin position="472"/>
        <end position="494"/>
    </location>
</feature>
<keyword evidence="4" id="KW-1185">Reference proteome</keyword>
<feature type="domain" description="DCD" evidence="2">
    <location>
        <begin position="198"/>
        <end position="325"/>
    </location>
</feature>
<dbReference type="InterPro" id="IPR013989">
    <property type="entry name" value="Dev_and_cell_death_domain"/>
</dbReference>
<feature type="compositionally biased region" description="Basic residues" evidence="1">
    <location>
        <begin position="60"/>
        <end position="73"/>
    </location>
</feature>
<feature type="region of interest" description="Disordered" evidence="1">
    <location>
        <begin position="1"/>
        <end position="194"/>
    </location>
</feature>
<dbReference type="PANTHER" id="PTHR46444:SF3">
    <property type="entry name" value="DCD (DEVELOPMENT AND CELL DEATH) DOMAIN PROTEIN"/>
    <property type="match status" value="1"/>
</dbReference>
<feature type="compositionally biased region" description="Basic residues" evidence="1">
    <location>
        <begin position="86"/>
        <end position="104"/>
    </location>
</feature>
<feature type="region of interest" description="Disordered" evidence="1">
    <location>
        <begin position="509"/>
        <end position="528"/>
    </location>
</feature>
<protein>
    <recommendedName>
        <fullName evidence="2">DCD domain-containing protein</fullName>
    </recommendedName>
</protein>
<dbReference type="PANTHER" id="PTHR46444">
    <property type="entry name" value="DCD (DEVELOPMENT AND CELL DEATH) DOMAIN PROTEIN-RELATED"/>
    <property type="match status" value="1"/>
</dbReference>
<feature type="compositionally biased region" description="Basic and acidic residues" evidence="1">
    <location>
        <begin position="183"/>
        <end position="194"/>
    </location>
</feature>
<evidence type="ECO:0000313" key="3">
    <source>
        <dbReference type="EMBL" id="PNT34846.1"/>
    </source>
</evidence>
<feature type="compositionally biased region" description="Basic and acidic residues" evidence="1">
    <location>
        <begin position="105"/>
        <end position="122"/>
    </location>
</feature>
<gene>
    <name evidence="3" type="ORF">POPTR_005G042700</name>
</gene>